<dbReference type="HAMAP" id="MF_01215">
    <property type="entry name" value="OMPdecase_type2"/>
    <property type="match status" value="1"/>
</dbReference>
<evidence type="ECO:0000256" key="9">
    <source>
        <dbReference type="ARBA" id="ARBA00049157"/>
    </source>
</evidence>
<dbReference type="GO" id="GO:0044205">
    <property type="term" value="P:'de novo' UMP biosynthetic process"/>
    <property type="evidence" value="ECO:0007669"/>
    <property type="project" value="UniProtKB-UniPathway"/>
</dbReference>
<dbReference type="InterPro" id="IPR001754">
    <property type="entry name" value="OMPdeCOase_dom"/>
</dbReference>
<gene>
    <name evidence="11" type="primary">pyrF_12</name>
    <name evidence="11" type="ORF">SDC9_33045</name>
</gene>
<dbReference type="InterPro" id="IPR011060">
    <property type="entry name" value="RibuloseP-bd_barrel"/>
</dbReference>
<dbReference type="Gene3D" id="3.20.20.70">
    <property type="entry name" value="Aldolase class I"/>
    <property type="match status" value="1"/>
</dbReference>
<dbReference type="PROSITE" id="PS00156">
    <property type="entry name" value="OMPDECASE"/>
    <property type="match status" value="1"/>
</dbReference>
<proteinExistence type="inferred from homology"/>
<dbReference type="InterPro" id="IPR013785">
    <property type="entry name" value="Aldolase_TIM"/>
</dbReference>
<comment type="catalytic activity">
    <reaction evidence="9">
        <text>orotidine 5'-phosphate + H(+) = UMP + CO2</text>
        <dbReference type="Rhea" id="RHEA:11596"/>
        <dbReference type="ChEBI" id="CHEBI:15378"/>
        <dbReference type="ChEBI" id="CHEBI:16526"/>
        <dbReference type="ChEBI" id="CHEBI:57538"/>
        <dbReference type="ChEBI" id="CHEBI:57865"/>
        <dbReference type="EC" id="4.1.1.23"/>
    </reaction>
</comment>
<dbReference type="AlphaFoldDB" id="A0A644V8C8"/>
<dbReference type="GO" id="GO:0004590">
    <property type="term" value="F:orotidine-5'-phosphate decarboxylase activity"/>
    <property type="evidence" value="ECO:0007669"/>
    <property type="project" value="UniProtKB-EC"/>
</dbReference>
<dbReference type="InterPro" id="IPR011995">
    <property type="entry name" value="OMPdecase_type-2"/>
</dbReference>
<evidence type="ECO:0000256" key="1">
    <source>
        <dbReference type="ARBA" id="ARBA00004861"/>
    </source>
</evidence>
<dbReference type="PANTHER" id="PTHR43375">
    <property type="entry name" value="OROTIDINE 5'-PHOSPHATE DECARBOXYLASE"/>
    <property type="match status" value="1"/>
</dbReference>
<evidence type="ECO:0000256" key="4">
    <source>
        <dbReference type="ARBA" id="ARBA00021923"/>
    </source>
</evidence>
<dbReference type="SUPFAM" id="SSF51366">
    <property type="entry name" value="Ribulose-phoshate binding barrel"/>
    <property type="match status" value="1"/>
</dbReference>
<evidence type="ECO:0000256" key="5">
    <source>
        <dbReference type="ARBA" id="ARBA00022793"/>
    </source>
</evidence>
<dbReference type="InterPro" id="IPR018089">
    <property type="entry name" value="OMPdecase_AS"/>
</dbReference>
<keyword evidence="6" id="KW-0665">Pyrimidine biosynthesis</keyword>
<comment type="pathway">
    <text evidence="1">Pyrimidine metabolism; UMP biosynthesis via de novo pathway; UMP from orotate: step 2/2.</text>
</comment>
<keyword evidence="5" id="KW-0210">Decarboxylase</keyword>
<dbReference type="CDD" id="cd04725">
    <property type="entry name" value="OMP_decarboxylase_like"/>
    <property type="match status" value="1"/>
</dbReference>
<name>A0A644V8C8_9ZZZZ</name>
<evidence type="ECO:0000313" key="11">
    <source>
        <dbReference type="EMBL" id="MPL87053.1"/>
    </source>
</evidence>
<dbReference type="EC" id="4.1.1.23" evidence="3"/>
<dbReference type="NCBIfam" id="TIGR02127">
    <property type="entry name" value="pyrF_sub2"/>
    <property type="match status" value="1"/>
</dbReference>
<sequence>MNREELYGNILRKRSFLCIGLDSDPSLFPTSLLSAENPIFEFNKAIVDATHNYAVAYKPNLAFYEAEGAKGWEQLEMTVEYIRRVDSSLFIIADAKRGDIGNTADRYAKAFFERMDFDAVTLAPYMGRDSVEPFLKYDGKWSVILALTSNPSAEDFELDIYEKVIKKGMEWGSPDNLMFVVGATRPEKLAEIRAISPEHFFLVPGVGAQGGTISQVAQAGMNSKCGLLVNISRNIIFAGGGEDFAAMAEKRAAEAALEMSNYIR</sequence>
<dbReference type="SMART" id="SM00934">
    <property type="entry name" value="OMPdecase"/>
    <property type="match status" value="1"/>
</dbReference>
<feature type="domain" description="Orotidine 5'-phosphate decarboxylase" evidence="10">
    <location>
        <begin position="16"/>
        <end position="248"/>
    </location>
</feature>
<dbReference type="GO" id="GO:0006207">
    <property type="term" value="P:'de novo' pyrimidine nucleobase biosynthetic process"/>
    <property type="evidence" value="ECO:0007669"/>
    <property type="project" value="InterPro"/>
</dbReference>
<dbReference type="EMBL" id="VSSQ01000232">
    <property type="protein sequence ID" value="MPL87053.1"/>
    <property type="molecule type" value="Genomic_DNA"/>
</dbReference>
<evidence type="ECO:0000256" key="6">
    <source>
        <dbReference type="ARBA" id="ARBA00022975"/>
    </source>
</evidence>
<evidence type="ECO:0000256" key="2">
    <source>
        <dbReference type="ARBA" id="ARBA00008847"/>
    </source>
</evidence>
<organism evidence="11">
    <name type="scientific">bioreactor metagenome</name>
    <dbReference type="NCBI Taxonomy" id="1076179"/>
    <lineage>
        <taxon>unclassified sequences</taxon>
        <taxon>metagenomes</taxon>
        <taxon>ecological metagenomes</taxon>
    </lineage>
</organism>
<reference evidence="11" key="1">
    <citation type="submission" date="2019-08" db="EMBL/GenBank/DDBJ databases">
        <authorList>
            <person name="Kucharzyk K."/>
            <person name="Murdoch R.W."/>
            <person name="Higgins S."/>
            <person name="Loffler F."/>
        </authorList>
    </citation>
    <scope>NUCLEOTIDE SEQUENCE</scope>
</reference>
<evidence type="ECO:0000256" key="7">
    <source>
        <dbReference type="ARBA" id="ARBA00023239"/>
    </source>
</evidence>
<evidence type="ECO:0000256" key="8">
    <source>
        <dbReference type="ARBA" id="ARBA00033428"/>
    </source>
</evidence>
<protein>
    <recommendedName>
        <fullName evidence="4">Orotidine 5'-phosphate decarboxylase</fullName>
        <ecNumber evidence="3">4.1.1.23</ecNumber>
    </recommendedName>
    <alternativeName>
        <fullName evidence="8">OMP decarboxylase</fullName>
    </alternativeName>
</protein>
<keyword evidence="7 11" id="KW-0456">Lyase</keyword>
<evidence type="ECO:0000256" key="3">
    <source>
        <dbReference type="ARBA" id="ARBA00012321"/>
    </source>
</evidence>
<dbReference type="PANTHER" id="PTHR43375:SF1">
    <property type="entry name" value="OROTIDINE 5'-PHOSPHATE DECARBOXYLASE"/>
    <property type="match status" value="1"/>
</dbReference>
<evidence type="ECO:0000259" key="10">
    <source>
        <dbReference type="SMART" id="SM00934"/>
    </source>
</evidence>
<comment type="caution">
    <text evidence="11">The sequence shown here is derived from an EMBL/GenBank/DDBJ whole genome shotgun (WGS) entry which is preliminary data.</text>
</comment>
<comment type="similarity">
    <text evidence="2">Belongs to the OMP decarboxylase family. Type 2 subfamily.</text>
</comment>
<accession>A0A644V8C8</accession>
<dbReference type="UniPathway" id="UPA00070">
    <property type="reaction ID" value="UER00120"/>
</dbReference>
<dbReference type="Pfam" id="PF00215">
    <property type="entry name" value="OMPdecase"/>
    <property type="match status" value="1"/>
</dbReference>